<keyword evidence="2" id="KW-0732">Signal</keyword>
<feature type="domain" description="Heparinase II/III-like C-terminal" evidence="5">
    <location>
        <begin position="477"/>
        <end position="667"/>
    </location>
</feature>
<dbReference type="InterPro" id="IPR012480">
    <property type="entry name" value="Hepar_II_III_C"/>
</dbReference>
<protein>
    <submittedName>
        <fullName evidence="7">Uncharacterized protein</fullName>
    </submittedName>
</protein>
<dbReference type="AlphaFoldDB" id="A0A0K2GDM1"/>
<accession>A0A0K2GDM1</accession>
<dbReference type="Pfam" id="PF16889">
    <property type="entry name" value="Hepar_II_III_N"/>
    <property type="match status" value="1"/>
</dbReference>
<keyword evidence="3" id="KW-0574">Periplasm</keyword>
<evidence type="ECO:0000259" key="6">
    <source>
        <dbReference type="Pfam" id="PF16889"/>
    </source>
</evidence>
<dbReference type="InterPro" id="IPR008929">
    <property type="entry name" value="Chondroitin_lyas"/>
</dbReference>
<evidence type="ECO:0000256" key="4">
    <source>
        <dbReference type="ARBA" id="ARBA00023239"/>
    </source>
</evidence>
<sequence length="724" mass="80861">MGPAGWLDRGRRALYTWWERSAVPRRRGADAWNPFREWRRGSVAADMQHFLRMDDSWGAAATLRRHLSERLPGRLFAGLSDEALPARLLERCPEERQRILAEADALCEGRFDLLGYRGLTFGDPVDWHLDPVARRRVPLLHWSRINPFDVTLCGDSRLIWALNRHQWLVLLGEAYRLTGERRYAERFEDTIRDWIRVNPAGLGINWASSREVAYRLVAWCWALVLFWPAPVLTADLVTLMLDEMRLHAQHIERYPSYGGTPNWPLTVEASALFYVGCLFPELRRAAYWRRKGQALLERHILADLSPEGRFGATSTSHHRRMAEAALHMLVLADRNAVPVSPLVRERVRGLLHAALPLRRPDGLMMQVGEAEADGEWMLPLLPRHGADWRGLFAVAAAVLAVPQYAWAAGGLSSEVVWFLGTAGAEAFDRLAPAPPDSAVFEEPAPGGCVPMRSGWERESHQLVFGSFGDRADAGGEDPLGIQCATFGEPVVIDAALSGPAGHREWQAFIRMTSQRSTVLIDGLASGARPSDQPARRAGRPRAVLRQWCRNDRFELADADDEGSRGLPQPVVHRRRVVFVKRAYWVLIDDVQGAGRHRVDLVFQLAAQRAQLDASLWATVWTANGPGLAIKPFADLALRGTIQDGVHETAGRAEQRQPVRTLCYSAEGEAPMRLVTILFPLRDERAAPPSVTPFADDRGRLSGLTIDDPPATILYSDHSITVEAA</sequence>
<dbReference type="PANTHER" id="PTHR39210:SF1">
    <property type="entry name" value="HEPARIN-SULFATE LYASE"/>
    <property type="match status" value="1"/>
</dbReference>
<dbReference type="PANTHER" id="PTHR39210">
    <property type="entry name" value="HEPARIN-SULFATE LYASE"/>
    <property type="match status" value="1"/>
</dbReference>
<dbReference type="Gene3D" id="1.50.10.100">
    <property type="entry name" value="Chondroitin AC/alginate lyase"/>
    <property type="match status" value="1"/>
</dbReference>
<dbReference type="OrthoDB" id="7335480at2"/>
<evidence type="ECO:0000259" key="5">
    <source>
        <dbReference type="Pfam" id="PF07940"/>
    </source>
</evidence>
<reference evidence="7 8" key="1">
    <citation type="journal article" date="2015" name="Proc. Natl. Acad. Sci. U.S.A.">
        <title>Expanded metabolic versatility of ubiquitous nitrite-oxidizing bacteria from the genus Nitrospira.</title>
        <authorList>
            <person name="Koch H."/>
            <person name="Lucker S."/>
            <person name="Albertsen M."/>
            <person name="Kitzinger K."/>
            <person name="Herbold C."/>
            <person name="Spieck E."/>
            <person name="Nielsen P.H."/>
            <person name="Wagner M."/>
            <person name="Daims H."/>
        </authorList>
    </citation>
    <scope>NUCLEOTIDE SEQUENCE [LARGE SCALE GENOMIC DNA]</scope>
    <source>
        <strain evidence="7 8">NSP M-1</strain>
    </source>
</reference>
<evidence type="ECO:0000256" key="1">
    <source>
        <dbReference type="ARBA" id="ARBA00004418"/>
    </source>
</evidence>
<keyword evidence="8" id="KW-1185">Reference proteome</keyword>
<feature type="domain" description="Heparin-sulfate lyase N-terminal" evidence="6">
    <location>
        <begin position="104"/>
        <end position="336"/>
    </location>
</feature>
<dbReference type="Gene3D" id="2.70.98.70">
    <property type="match status" value="1"/>
</dbReference>
<dbReference type="KEGG" id="nmv:NITMOv2_2635"/>
<dbReference type="Pfam" id="PF07940">
    <property type="entry name" value="Hepar_II_III_C"/>
    <property type="match status" value="1"/>
</dbReference>
<proteinExistence type="predicted"/>
<gene>
    <name evidence="7" type="ORF">NITMOv2_2635</name>
</gene>
<dbReference type="PATRIC" id="fig|42253.5.peg.2606"/>
<dbReference type="InterPro" id="IPR031680">
    <property type="entry name" value="Hepar_II_III_N"/>
</dbReference>
<evidence type="ECO:0000256" key="2">
    <source>
        <dbReference type="ARBA" id="ARBA00022729"/>
    </source>
</evidence>
<dbReference type="SUPFAM" id="SSF48230">
    <property type="entry name" value="Chondroitin AC/alginate lyase"/>
    <property type="match status" value="1"/>
</dbReference>
<dbReference type="GO" id="GO:0042597">
    <property type="term" value="C:periplasmic space"/>
    <property type="evidence" value="ECO:0007669"/>
    <property type="project" value="UniProtKB-SubCell"/>
</dbReference>
<dbReference type="EMBL" id="CP011801">
    <property type="protein sequence ID" value="ALA59048.1"/>
    <property type="molecule type" value="Genomic_DNA"/>
</dbReference>
<name>A0A0K2GDM1_NITMO</name>
<evidence type="ECO:0000256" key="3">
    <source>
        <dbReference type="ARBA" id="ARBA00022764"/>
    </source>
</evidence>
<evidence type="ECO:0000313" key="8">
    <source>
        <dbReference type="Proteomes" id="UP000069205"/>
    </source>
</evidence>
<dbReference type="STRING" id="42253.NITMOv2_2635"/>
<keyword evidence="4" id="KW-0456">Lyase</keyword>
<dbReference type="GO" id="GO:0016829">
    <property type="term" value="F:lyase activity"/>
    <property type="evidence" value="ECO:0007669"/>
    <property type="project" value="UniProtKB-KW"/>
</dbReference>
<comment type="subcellular location">
    <subcellularLocation>
        <location evidence="1">Periplasm</location>
    </subcellularLocation>
</comment>
<evidence type="ECO:0000313" key="7">
    <source>
        <dbReference type="EMBL" id="ALA59048.1"/>
    </source>
</evidence>
<dbReference type="Proteomes" id="UP000069205">
    <property type="component" value="Chromosome"/>
</dbReference>
<organism evidence="7 8">
    <name type="scientific">Nitrospira moscoviensis</name>
    <dbReference type="NCBI Taxonomy" id="42253"/>
    <lineage>
        <taxon>Bacteria</taxon>
        <taxon>Pseudomonadati</taxon>
        <taxon>Nitrospirota</taxon>
        <taxon>Nitrospiria</taxon>
        <taxon>Nitrospirales</taxon>
        <taxon>Nitrospiraceae</taxon>
        <taxon>Nitrospira</taxon>
    </lineage>
</organism>
<dbReference type="RefSeq" id="WP_083447971.1">
    <property type="nucleotide sequence ID" value="NZ_CP011801.1"/>
</dbReference>